<keyword evidence="6" id="KW-1133">Transmembrane helix</keyword>
<dbReference type="RefSeq" id="XP_001311142.1">
    <property type="nucleotide sequence ID" value="XM_001311141.1"/>
</dbReference>
<organism evidence="7 8">
    <name type="scientific">Trichomonas vaginalis (strain ATCC PRA-98 / G3)</name>
    <dbReference type="NCBI Taxonomy" id="412133"/>
    <lineage>
        <taxon>Eukaryota</taxon>
        <taxon>Metamonada</taxon>
        <taxon>Parabasalia</taxon>
        <taxon>Trichomonadida</taxon>
        <taxon>Trichomonadidae</taxon>
        <taxon>Trichomonas</taxon>
    </lineage>
</organism>
<keyword evidence="6" id="KW-0812">Transmembrane</keyword>
<keyword evidence="2" id="KW-0645">Protease</keyword>
<evidence type="ECO:0000256" key="6">
    <source>
        <dbReference type="SAM" id="Phobius"/>
    </source>
</evidence>
<dbReference type="PANTHER" id="PTHR11010">
    <property type="entry name" value="PROTEASE S28 PRO-X CARBOXYPEPTIDASE-RELATED"/>
    <property type="match status" value="1"/>
</dbReference>
<evidence type="ECO:0000256" key="5">
    <source>
        <dbReference type="ARBA" id="ARBA00023180"/>
    </source>
</evidence>
<dbReference type="EMBL" id="DS113684">
    <property type="protein sequence ID" value="EAX98212.1"/>
    <property type="molecule type" value="Genomic_DNA"/>
</dbReference>
<evidence type="ECO:0000256" key="2">
    <source>
        <dbReference type="ARBA" id="ARBA00022670"/>
    </source>
</evidence>
<dbReference type="Pfam" id="PF05577">
    <property type="entry name" value="Peptidase_S28"/>
    <property type="match status" value="1"/>
</dbReference>
<keyword evidence="6" id="KW-0472">Membrane</keyword>
<sequence>MLPFLTIKSLCEQYEAKTFTQTLDHANPGKTFSQKYFVSTDHGKKSDYLIVYIGGFTSLSASDLTDSPMNRIANNTQSPIVALENRYFGNSIPTDDLSTENLKYNTIDQHLDDIKEFIIAMKKEYCNDASKCRVATIGRGFGASLATWIHMQKGKELNIVGTWSSSAFLLSDPEFLWYDHHEAVAMTQWGNCYQYMMKAYKIIDDIAYRKDDSTVAMQERFGLNSTSGLKDLPTDFNHMFTEAISRGMRLPDLYPEFLNLCNRLNTGEYTEENAVLDLFGEFIPKFVLKEEFIYLWPHMIKDPSKNSKLAATRVEYYVKCNEMASFQCAGPNPEFRDISINPKYWTSVCTDLFGIDKLPNTTLFNQKYGGRFPPAKKTFFTHGFNDAFLEASCTLEDGSIYKRSKNIMGGGYSFDLNPEKDFDSLILKKIRIDIINAVTDWLKNDPPLPPTPTPLPPDCHEKMFSKQALITIGVISFFCLTFMVLAIILLCKLRTPKESLLSNDLTASLNSKNLI</sequence>
<dbReference type="Gene3D" id="1.20.120.980">
    <property type="entry name" value="Serine carboxypeptidase S28, SKS domain"/>
    <property type="match status" value="1"/>
</dbReference>
<feature type="transmembrane region" description="Helical" evidence="6">
    <location>
        <begin position="468"/>
        <end position="491"/>
    </location>
</feature>
<dbReference type="Gene3D" id="3.40.50.1820">
    <property type="entry name" value="alpha/beta hydrolase"/>
    <property type="match status" value="1"/>
</dbReference>
<dbReference type="SMR" id="A2FA76"/>
<dbReference type="GO" id="GO:0008239">
    <property type="term" value="F:dipeptidyl-peptidase activity"/>
    <property type="evidence" value="ECO:0000318"/>
    <property type="project" value="GO_Central"/>
</dbReference>
<evidence type="ECO:0000256" key="4">
    <source>
        <dbReference type="ARBA" id="ARBA00022801"/>
    </source>
</evidence>
<evidence type="ECO:0000256" key="1">
    <source>
        <dbReference type="ARBA" id="ARBA00011079"/>
    </source>
</evidence>
<reference evidence="7" key="1">
    <citation type="submission" date="2006-10" db="EMBL/GenBank/DDBJ databases">
        <authorList>
            <person name="Amadeo P."/>
            <person name="Zhao Q."/>
            <person name="Wortman J."/>
            <person name="Fraser-Liggett C."/>
            <person name="Carlton J."/>
        </authorList>
    </citation>
    <scope>NUCLEOTIDE SEQUENCE</scope>
    <source>
        <strain evidence="7">G3</strain>
    </source>
</reference>
<evidence type="ECO:0000313" key="7">
    <source>
        <dbReference type="EMBL" id="EAX98212.1"/>
    </source>
</evidence>
<accession>A2FA76</accession>
<keyword evidence="4" id="KW-0378">Hydrolase</keyword>
<evidence type="ECO:0000313" key="8">
    <source>
        <dbReference type="Proteomes" id="UP000001542"/>
    </source>
</evidence>
<dbReference type="Proteomes" id="UP000001542">
    <property type="component" value="Unassembled WGS sequence"/>
</dbReference>
<keyword evidence="3" id="KW-0732">Signal</keyword>
<dbReference type="KEGG" id="tva:4756007"/>
<dbReference type="GO" id="GO:0070008">
    <property type="term" value="F:serine-type exopeptidase activity"/>
    <property type="evidence" value="ECO:0007669"/>
    <property type="project" value="InterPro"/>
</dbReference>
<dbReference type="InParanoid" id="A2FA76"/>
<dbReference type="SUPFAM" id="SSF53474">
    <property type="entry name" value="alpha/beta-Hydrolases"/>
    <property type="match status" value="1"/>
</dbReference>
<keyword evidence="5" id="KW-0325">Glycoprotein</keyword>
<dbReference type="ESTHER" id="triva-a2fa76">
    <property type="family name" value="Prolylcarboxypeptidase"/>
</dbReference>
<dbReference type="InterPro" id="IPR008758">
    <property type="entry name" value="Peptidase_S28"/>
</dbReference>
<dbReference type="AlphaFoldDB" id="A2FA76"/>
<dbReference type="PANTHER" id="PTHR11010:SF117">
    <property type="entry name" value="SERINE PROTEASE 16"/>
    <property type="match status" value="1"/>
</dbReference>
<dbReference type="VEuPathDB" id="TrichDB:TVAGG3_0390860"/>
<reference evidence="7" key="2">
    <citation type="journal article" date="2007" name="Science">
        <title>Draft genome sequence of the sexually transmitted pathogen Trichomonas vaginalis.</title>
        <authorList>
            <person name="Carlton J.M."/>
            <person name="Hirt R.P."/>
            <person name="Silva J.C."/>
            <person name="Delcher A.L."/>
            <person name="Schatz M."/>
            <person name="Zhao Q."/>
            <person name="Wortman J.R."/>
            <person name="Bidwell S.L."/>
            <person name="Alsmark U.C.M."/>
            <person name="Besteiro S."/>
            <person name="Sicheritz-Ponten T."/>
            <person name="Noel C.J."/>
            <person name="Dacks J.B."/>
            <person name="Foster P.G."/>
            <person name="Simillion C."/>
            <person name="Van de Peer Y."/>
            <person name="Miranda-Saavedra D."/>
            <person name="Barton G.J."/>
            <person name="Westrop G.D."/>
            <person name="Mueller S."/>
            <person name="Dessi D."/>
            <person name="Fiori P.L."/>
            <person name="Ren Q."/>
            <person name="Paulsen I."/>
            <person name="Zhang H."/>
            <person name="Bastida-Corcuera F.D."/>
            <person name="Simoes-Barbosa A."/>
            <person name="Brown M.T."/>
            <person name="Hayes R.D."/>
            <person name="Mukherjee M."/>
            <person name="Okumura C.Y."/>
            <person name="Schneider R."/>
            <person name="Smith A.J."/>
            <person name="Vanacova S."/>
            <person name="Villalvazo M."/>
            <person name="Haas B.J."/>
            <person name="Pertea M."/>
            <person name="Feldblyum T.V."/>
            <person name="Utterback T.R."/>
            <person name="Shu C.L."/>
            <person name="Osoegawa K."/>
            <person name="de Jong P.J."/>
            <person name="Hrdy I."/>
            <person name="Horvathova L."/>
            <person name="Zubacova Z."/>
            <person name="Dolezal P."/>
            <person name="Malik S.B."/>
            <person name="Logsdon J.M. Jr."/>
            <person name="Henze K."/>
            <person name="Gupta A."/>
            <person name="Wang C.C."/>
            <person name="Dunne R.L."/>
            <person name="Upcroft J.A."/>
            <person name="Upcroft P."/>
            <person name="White O."/>
            <person name="Salzberg S.L."/>
            <person name="Tang P."/>
            <person name="Chiu C.-H."/>
            <person name="Lee Y.-S."/>
            <person name="Embley T.M."/>
            <person name="Coombs G.H."/>
            <person name="Mottram J.C."/>
            <person name="Tachezy J."/>
            <person name="Fraser-Liggett C.M."/>
            <person name="Johnson P.J."/>
        </authorList>
    </citation>
    <scope>NUCLEOTIDE SEQUENCE [LARGE SCALE GENOMIC DNA]</scope>
    <source>
        <strain evidence="7">G3</strain>
    </source>
</reference>
<keyword evidence="8" id="KW-1185">Reference proteome</keyword>
<dbReference type="eggNOG" id="KOG2182">
    <property type="taxonomic scope" value="Eukaryota"/>
</dbReference>
<dbReference type="GO" id="GO:0006508">
    <property type="term" value="P:proteolysis"/>
    <property type="evidence" value="ECO:0007669"/>
    <property type="project" value="UniProtKB-KW"/>
</dbReference>
<dbReference type="InterPro" id="IPR042269">
    <property type="entry name" value="Ser_carbopepase_S28_SKS"/>
</dbReference>
<name>A2FA76_TRIV3</name>
<proteinExistence type="inferred from homology"/>
<dbReference type="VEuPathDB" id="TrichDB:TVAG_263290"/>
<gene>
    <name evidence="7" type="ORF">TVAG_263290</name>
</gene>
<comment type="similarity">
    <text evidence="1">Belongs to the peptidase S28 family.</text>
</comment>
<dbReference type="InterPro" id="IPR029058">
    <property type="entry name" value="AB_hydrolase_fold"/>
</dbReference>
<evidence type="ECO:0000256" key="3">
    <source>
        <dbReference type="ARBA" id="ARBA00022729"/>
    </source>
</evidence>
<dbReference type="OrthoDB" id="1735038at2759"/>
<protein>
    <submittedName>
        <fullName evidence="7">Clan SC, family S28, unassigned serine peptidase</fullName>
    </submittedName>
</protein>